<evidence type="ECO:0000313" key="2">
    <source>
        <dbReference type="EMBL" id="WFP17076.1"/>
    </source>
</evidence>
<feature type="compositionally biased region" description="Polar residues" evidence="1">
    <location>
        <begin position="14"/>
        <end position="31"/>
    </location>
</feature>
<feature type="region of interest" description="Disordered" evidence="1">
    <location>
        <begin position="1"/>
        <end position="41"/>
    </location>
</feature>
<dbReference type="EMBL" id="CP121252">
    <property type="protein sequence ID" value="WFP17076.1"/>
    <property type="molecule type" value="Genomic_DNA"/>
</dbReference>
<gene>
    <name evidence="2" type="ORF">P8192_02820</name>
</gene>
<evidence type="ECO:0000313" key="3">
    <source>
        <dbReference type="Proteomes" id="UP001219037"/>
    </source>
</evidence>
<organism evidence="2 3">
    <name type="scientific">Citricoccus muralis</name>
    <dbReference type="NCBI Taxonomy" id="169134"/>
    <lineage>
        <taxon>Bacteria</taxon>
        <taxon>Bacillati</taxon>
        <taxon>Actinomycetota</taxon>
        <taxon>Actinomycetes</taxon>
        <taxon>Micrococcales</taxon>
        <taxon>Micrococcaceae</taxon>
        <taxon>Citricoccus</taxon>
    </lineage>
</organism>
<sequence>MSKEGSWSALLASKSMTGPAQVVEGNNTFKQSIGGDGQDDG</sequence>
<name>A0ABY8H7F0_9MICC</name>
<dbReference type="Proteomes" id="UP001219037">
    <property type="component" value="Chromosome"/>
</dbReference>
<accession>A0ABY8H7F0</accession>
<proteinExistence type="predicted"/>
<reference evidence="2 3" key="1">
    <citation type="submission" date="2023-04" db="EMBL/GenBank/DDBJ databases">
        <title>Funneling lignin-derived compounds into biodiesel using alkali-halophilic Citricoccus sp. P2.</title>
        <authorList>
            <person name="Luo C.-B."/>
        </authorList>
    </citation>
    <scope>NUCLEOTIDE SEQUENCE [LARGE SCALE GENOMIC DNA]</scope>
    <source>
        <strain evidence="2 3">P2</strain>
    </source>
</reference>
<dbReference type="RefSeq" id="WP_278158335.1">
    <property type="nucleotide sequence ID" value="NZ_CP121252.1"/>
</dbReference>
<keyword evidence="3" id="KW-1185">Reference proteome</keyword>
<protein>
    <submittedName>
        <fullName evidence="2">Uncharacterized protein</fullName>
    </submittedName>
</protein>
<evidence type="ECO:0000256" key="1">
    <source>
        <dbReference type="SAM" id="MobiDB-lite"/>
    </source>
</evidence>